<dbReference type="KEGG" id="cqu:CpipJ_CPIJ011002"/>
<evidence type="ECO:0000256" key="2">
    <source>
        <dbReference type="ARBA" id="ARBA00022679"/>
    </source>
</evidence>
<dbReference type="AlphaFoldDB" id="B0WU90"/>
<keyword evidence="6" id="KW-1185">Reference proteome</keyword>
<organism>
    <name type="scientific">Culex quinquefasciatus</name>
    <name type="common">Southern house mosquito</name>
    <name type="synonym">Culex pungens</name>
    <dbReference type="NCBI Taxonomy" id="7176"/>
    <lineage>
        <taxon>Eukaryota</taxon>
        <taxon>Metazoa</taxon>
        <taxon>Ecdysozoa</taxon>
        <taxon>Arthropoda</taxon>
        <taxon>Hexapoda</taxon>
        <taxon>Insecta</taxon>
        <taxon>Pterygota</taxon>
        <taxon>Neoptera</taxon>
        <taxon>Endopterygota</taxon>
        <taxon>Diptera</taxon>
        <taxon>Nematocera</taxon>
        <taxon>Culicoidea</taxon>
        <taxon>Culicidae</taxon>
        <taxon>Culicinae</taxon>
        <taxon>Culicini</taxon>
        <taxon>Culex</taxon>
        <taxon>Culex</taxon>
    </lineage>
</organism>
<dbReference type="eggNOG" id="KOG1584">
    <property type="taxonomic scope" value="Eukaryota"/>
</dbReference>
<reference evidence="4" key="1">
    <citation type="submission" date="2007-03" db="EMBL/GenBank/DDBJ databases">
        <title>Annotation of Culex pipiens quinquefasciatus.</title>
        <authorList>
            <consortium name="The Broad Institute Genome Sequencing Platform"/>
            <person name="Atkinson P.W."/>
            <person name="Hemingway J."/>
            <person name="Christensen B.M."/>
            <person name="Higgs S."/>
            <person name="Kodira C."/>
            <person name="Hannick L."/>
            <person name="Megy K."/>
            <person name="O'Leary S."/>
            <person name="Pearson M."/>
            <person name="Haas B.J."/>
            <person name="Mauceli E."/>
            <person name="Wortman J.R."/>
            <person name="Lee N.H."/>
            <person name="Guigo R."/>
            <person name="Stanke M."/>
            <person name="Alvarado L."/>
            <person name="Amedeo P."/>
            <person name="Antoine C.H."/>
            <person name="Arensburger P."/>
            <person name="Bidwell S.L."/>
            <person name="Crawford M."/>
            <person name="Camaro F."/>
            <person name="Devon K."/>
            <person name="Engels R."/>
            <person name="Hammond M."/>
            <person name="Howarth C."/>
            <person name="Koehrsen M."/>
            <person name="Lawson D."/>
            <person name="Montgomery P."/>
            <person name="Nene V."/>
            <person name="Nusbaum C."/>
            <person name="Puiu D."/>
            <person name="Romero-Severson J."/>
            <person name="Severson D.W."/>
            <person name="Shumway M."/>
            <person name="Sisk P."/>
            <person name="Stolte C."/>
            <person name="Zeng Q."/>
            <person name="Eisenstadt E."/>
            <person name="Fraser-Liggett C."/>
            <person name="Strausberg R."/>
            <person name="Galagan J."/>
            <person name="Birren B."/>
            <person name="Collins F.H."/>
        </authorList>
    </citation>
    <scope>NUCLEOTIDE SEQUENCE [LARGE SCALE GENOMIC DNA]</scope>
    <source>
        <strain evidence="4">JHB</strain>
    </source>
</reference>
<evidence type="ECO:0000259" key="3">
    <source>
        <dbReference type="Pfam" id="PF00685"/>
    </source>
</evidence>
<dbReference type="InterPro" id="IPR027417">
    <property type="entry name" value="P-loop_NTPase"/>
</dbReference>
<dbReference type="Proteomes" id="UP000002320">
    <property type="component" value="Unassembled WGS sequence"/>
</dbReference>
<feature type="domain" description="Sulfotransferase" evidence="3">
    <location>
        <begin position="308"/>
        <end position="475"/>
    </location>
</feature>
<comment type="similarity">
    <text evidence="1">Belongs to the sulfotransferase 1 family.</text>
</comment>
<dbReference type="SUPFAM" id="SSF52540">
    <property type="entry name" value="P-loop containing nucleoside triphosphate hydrolases"/>
    <property type="match status" value="2"/>
</dbReference>
<dbReference type="VEuPathDB" id="VectorBase:CQUJHB011959"/>
<dbReference type="GO" id="GO:0008146">
    <property type="term" value="F:sulfotransferase activity"/>
    <property type="evidence" value="ECO:0007669"/>
    <property type="project" value="InterPro"/>
</dbReference>
<protein>
    <submittedName>
        <fullName evidence="4 5">Bile salt sulfotransferase 1</fullName>
    </submittedName>
</protein>
<keyword evidence="2 4" id="KW-0808">Transferase</keyword>
<dbReference type="OrthoDB" id="205623at2759"/>
<dbReference type="Pfam" id="PF00685">
    <property type="entry name" value="Sulfotransfer_1"/>
    <property type="match status" value="2"/>
</dbReference>
<sequence>MFSYRVIDSQLTTDLHHQQIEIRLNDTSAIPDGEQKRTPAHCVITPTYLDAADRIRNLTVYEDDVWIVTFPKAGTTWTQEMVWLIDHDLDYAMASKVNLLERSVFLELSWVILGCPVDTVQQVEELPRPRHIKTHLPLAFLPSQLWTVKPRIVYCARNPKDVAVSYMHHYHHLHGFTGPKEVFLDGLLTDQVLWCPQVKHALDFWNIRQLDHVLFLHFEEMKKVGIALVLNSINTIWFREFTAKQVRLKMFDFKPLEFDESDSLGCPGAPTFVEVQLKESPEETKPCVLPAKFVDYADRIRNFQVYEDDVWIVTFPKCGTTWTQEMVWLIDHDLDYDTAKQVNLNARSVFFELGAVGHNIPVDTVTTVENMPRPRHIKSHLPLPLLPQQLWTVKPRIVYVSRNPKDVAVSYLHHYQMIMGFRGSKDTFLRQLAADKVMYCPQVQHVLEFWRVRAEPNVLFLSYERMKHDLRSVVAQKILRQTMSR</sequence>
<dbReference type="EnsemblMetazoa" id="CPIJ011002-RA">
    <property type="protein sequence ID" value="CPIJ011002-PA"/>
    <property type="gene ID" value="CPIJ011002"/>
</dbReference>
<dbReference type="OMA" id="GTNHYGP"/>
<evidence type="ECO:0000256" key="1">
    <source>
        <dbReference type="ARBA" id="ARBA00005771"/>
    </source>
</evidence>
<reference evidence="5" key="2">
    <citation type="submission" date="2020-05" db="UniProtKB">
        <authorList>
            <consortium name="EnsemblMetazoa"/>
        </authorList>
    </citation>
    <scope>IDENTIFICATION</scope>
    <source>
        <strain evidence="5">JHB</strain>
    </source>
</reference>
<proteinExistence type="inferred from homology"/>
<dbReference type="InParanoid" id="B0WU90"/>
<gene>
    <name evidence="5" type="primary">6043280</name>
    <name evidence="4" type="ORF">CpipJ_CPIJ011002</name>
</gene>
<dbReference type="PANTHER" id="PTHR11783">
    <property type="entry name" value="SULFOTRANSFERASE SULT"/>
    <property type="match status" value="1"/>
</dbReference>
<feature type="domain" description="Sulfotransferase" evidence="3">
    <location>
        <begin position="63"/>
        <end position="223"/>
    </location>
</feature>
<dbReference type="VEuPathDB" id="VectorBase:CPIJ011002"/>
<dbReference type="EMBL" id="DS232102">
    <property type="protein sequence ID" value="EDS34861.1"/>
    <property type="molecule type" value="Genomic_DNA"/>
</dbReference>
<dbReference type="InterPro" id="IPR000863">
    <property type="entry name" value="Sulfotransferase_dom"/>
</dbReference>
<dbReference type="HOGENOM" id="CLU_562914_0_0_1"/>
<dbReference type="VEuPathDB" id="VectorBase:CQUJHB017833"/>
<name>B0WU90_CULQU</name>
<evidence type="ECO:0000313" key="4">
    <source>
        <dbReference type="EMBL" id="EDS34861.1"/>
    </source>
</evidence>
<evidence type="ECO:0000313" key="5">
    <source>
        <dbReference type="EnsemblMetazoa" id="CPIJ011002-PA"/>
    </source>
</evidence>
<accession>B0WU90</accession>
<evidence type="ECO:0000313" key="6">
    <source>
        <dbReference type="Proteomes" id="UP000002320"/>
    </source>
</evidence>
<dbReference type="Gene3D" id="3.40.50.300">
    <property type="entry name" value="P-loop containing nucleotide triphosphate hydrolases"/>
    <property type="match status" value="2"/>
</dbReference>